<dbReference type="InterPro" id="IPR004252">
    <property type="entry name" value="Probable_transposase_24"/>
</dbReference>
<reference evidence="1" key="2">
    <citation type="journal article" date="2015" name="Data Brief">
        <title>Shoot transcriptome of the giant reed, Arundo donax.</title>
        <authorList>
            <person name="Barrero R.A."/>
            <person name="Guerrero F.D."/>
            <person name="Moolhuijzen P."/>
            <person name="Goolsby J.A."/>
            <person name="Tidwell J."/>
            <person name="Bellgard S.E."/>
            <person name="Bellgard M.I."/>
        </authorList>
    </citation>
    <scope>NUCLEOTIDE SEQUENCE</scope>
    <source>
        <tissue evidence="1">Shoot tissue taken approximately 20 cm above the soil surface</tissue>
    </source>
</reference>
<name>A0A0A8Z492_ARUDO</name>
<organism evidence="1">
    <name type="scientific">Arundo donax</name>
    <name type="common">Giant reed</name>
    <name type="synonym">Donax arundinaceus</name>
    <dbReference type="NCBI Taxonomy" id="35708"/>
    <lineage>
        <taxon>Eukaryota</taxon>
        <taxon>Viridiplantae</taxon>
        <taxon>Streptophyta</taxon>
        <taxon>Embryophyta</taxon>
        <taxon>Tracheophyta</taxon>
        <taxon>Spermatophyta</taxon>
        <taxon>Magnoliopsida</taxon>
        <taxon>Liliopsida</taxon>
        <taxon>Poales</taxon>
        <taxon>Poaceae</taxon>
        <taxon>PACMAD clade</taxon>
        <taxon>Arundinoideae</taxon>
        <taxon>Arundineae</taxon>
        <taxon>Arundo</taxon>
    </lineage>
</organism>
<sequence>MQPKWWEILCDHWASEEVLQVSAQKRKNRYTGGSAQHTAGSWSIAMHRKLKESVKRRLEEAGDAELDPHLVWAQEVGGRNRGRYYGLHGIIDKARIDAMAKSATGCIDKETERDVHAGPGARYD</sequence>
<protein>
    <submittedName>
        <fullName evidence="1">Uncharacterized protein</fullName>
    </submittedName>
</protein>
<dbReference type="EMBL" id="GBRH01263696">
    <property type="protein sequence ID" value="JAD34199.1"/>
    <property type="molecule type" value="Transcribed_RNA"/>
</dbReference>
<evidence type="ECO:0000313" key="1">
    <source>
        <dbReference type="EMBL" id="JAD34199.1"/>
    </source>
</evidence>
<accession>A0A0A8Z492</accession>
<dbReference type="AlphaFoldDB" id="A0A0A8Z492"/>
<dbReference type="PANTHER" id="PTHR33411:SF15">
    <property type="match status" value="1"/>
</dbReference>
<reference evidence="1" key="1">
    <citation type="submission" date="2014-09" db="EMBL/GenBank/DDBJ databases">
        <authorList>
            <person name="Magalhaes I.L.F."/>
            <person name="Oliveira U."/>
            <person name="Santos F.R."/>
            <person name="Vidigal T.H.D.A."/>
            <person name="Brescovit A.D."/>
            <person name="Santos A.J."/>
        </authorList>
    </citation>
    <scope>NUCLEOTIDE SEQUENCE</scope>
    <source>
        <tissue evidence="1">Shoot tissue taken approximately 20 cm above the soil surface</tissue>
    </source>
</reference>
<proteinExistence type="predicted"/>
<dbReference type="PANTHER" id="PTHR33411">
    <property type="entry name" value="OS08G0392500 PROTEIN"/>
    <property type="match status" value="1"/>
</dbReference>
<dbReference type="Pfam" id="PF03004">
    <property type="entry name" value="Transposase_24"/>
    <property type="match status" value="1"/>
</dbReference>